<dbReference type="InterPro" id="IPR012341">
    <property type="entry name" value="6hp_glycosidase-like_sf"/>
</dbReference>
<dbReference type="InterPro" id="IPR024705">
    <property type="entry name" value="Ssp411"/>
</dbReference>
<feature type="domain" description="Spermatogenesis-associated protein 20-like TRX" evidence="1">
    <location>
        <begin position="2"/>
        <end position="163"/>
    </location>
</feature>
<dbReference type="PIRSF" id="PIRSF006402">
    <property type="entry name" value="UCP006402_thioredoxin"/>
    <property type="match status" value="1"/>
</dbReference>
<dbReference type="CDD" id="cd02955">
    <property type="entry name" value="SSP411"/>
    <property type="match status" value="1"/>
</dbReference>
<dbReference type="PANTHER" id="PTHR42899:SF1">
    <property type="entry name" value="SPERMATOGENESIS-ASSOCIATED PROTEIN 20"/>
    <property type="match status" value="1"/>
</dbReference>
<dbReference type="SUPFAM" id="SSF48208">
    <property type="entry name" value="Six-hairpin glycosidases"/>
    <property type="match status" value="1"/>
</dbReference>
<proteinExistence type="predicted"/>
<dbReference type="SUPFAM" id="SSF52833">
    <property type="entry name" value="Thioredoxin-like"/>
    <property type="match status" value="1"/>
</dbReference>
<dbReference type="RefSeq" id="WP_406258509.1">
    <property type="nucleotide sequence ID" value="NZ_CP108125.1"/>
</dbReference>
<evidence type="ECO:0000313" key="2">
    <source>
        <dbReference type="EMBL" id="WTO84882.1"/>
    </source>
</evidence>
<name>A0ABZ1IX64_9ACTN</name>
<dbReference type="PANTHER" id="PTHR42899">
    <property type="entry name" value="SPERMATOGENESIS-ASSOCIATED PROTEIN 20"/>
    <property type="match status" value="1"/>
</dbReference>
<keyword evidence="3" id="KW-1185">Reference proteome</keyword>
<gene>
    <name evidence="2" type="ORF">OHU27_21675</name>
</gene>
<protein>
    <submittedName>
        <fullName evidence="2">Thioredoxin domain-containing protein</fullName>
    </submittedName>
</protein>
<dbReference type="EMBL" id="CP108125">
    <property type="protein sequence ID" value="WTO84882.1"/>
    <property type="molecule type" value="Genomic_DNA"/>
</dbReference>
<dbReference type="Proteomes" id="UP001622690">
    <property type="component" value="Chromosome"/>
</dbReference>
<dbReference type="InterPro" id="IPR004879">
    <property type="entry name" value="Ssp411-like_TRX"/>
</dbReference>
<evidence type="ECO:0000313" key="3">
    <source>
        <dbReference type="Proteomes" id="UP001622690"/>
    </source>
</evidence>
<accession>A0ABZ1IX64</accession>
<sequence>MPNRLAHETSPYLLQHADNPVDWWPWSEEAFEEARRSDRPVLLSVGYSSCHWCHVMAHESFEDEATADFLNAHFVNVKVDREERPDVDAVYMEAVQAATGQGGWPMTVFLTPEAEPFYFGTYFPPAPRHGMPSFRQVLEGVRSAWTDRRDEVAEVAGKIVRDLAGREISYGGTEAPGEQELAQALLGLTREYDPQRGGFGGAPKFPPSMVIEFLLRHHARTGAEGALQMAQDTGERMARGGIYDQLGGGFARYSVDRDWVVPHFEKMLYDNALLCRVYAHLWRATGSDLARRVALETADFMVRELRTEQGGFASALDADSDDGTGRHVEGAYYVWTPGQLREALGDDDAELAARYFGVTEEGTFEEGASVLQLPQRDEVFEAGRIASVRQRLLERRASRPAPGRDDKVVAAWNGLAIAALAETGAYFDRPDLVEAAVGAADLLVRVHLDEQARLTRTSKDGRAGANAGVLEDYGDVAEGFLALASVTGEGVWLDFAGFLLDHVLARFVDEESGALYDTAADAERLIRRPQDPTDNAVPSGWSAAAGALLGYAAHTGSEPHRRAAERALGVVKALGPRVPRFIGWGLAVAEALLDGPREVAVVGPSLSDEATKTLHRTALLGTAPGAVVAVGAAASDEFPLLADRPLQQGAPAAYVCRNFTCDAPTTDPERLREALSS</sequence>
<evidence type="ECO:0000259" key="1">
    <source>
        <dbReference type="Pfam" id="PF03190"/>
    </source>
</evidence>
<dbReference type="InterPro" id="IPR008928">
    <property type="entry name" value="6-hairpin_glycosidase_sf"/>
</dbReference>
<dbReference type="Gene3D" id="3.40.30.10">
    <property type="entry name" value="Glutaredoxin"/>
    <property type="match status" value="1"/>
</dbReference>
<organism evidence="2 3">
    <name type="scientific">Streptomyces nigra</name>
    <dbReference type="NCBI Taxonomy" id="1827580"/>
    <lineage>
        <taxon>Bacteria</taxon>
        <taxon>Bacillati</taxon>
        <taxon>Actinomycetota</taxon>
        <taxon>Actinomycetes</taxon>
        <taxon>Kitasatosporales</taxon>
        <taxon>Streptomycetaceae</taxon>
        <taxon>Streptomyces</taxon>
    </lineage>
</organism>
<dbReference type="Gene3D" id="1.50.10.10">
    <property type="match status" value="1"/>
</dbReference>
<dbReference type="Pfam" id="PF03190">
    <property type="entry name" value="Thioredox_DsbH"/>
    <property type="match status" value="1"/>
</dbReference>
<reference evidence="2 3" key="1">
    <citation type="submission" date="2022-10" db="EMBL/GenBank/DDBJ databases">
        <title>The complete genomes of actinobacterial strains from the NBC collection.</title>
        <authorList>
            <person name="Joergensen T.S."/>
            <person name="Alvarez Arevalo M."/>
            <person name="Sterndorff E.B."/>
            <person name="Faurdal D."/>
            <person name="Vuksanovic O."/>
            <person name="Mourched A.-S."/>
            <person name="Charusanti P."/>
            <person name="Shaw S."/>
            <person name="Blin K."/>
            <person name="Weber T."/>
        </authorList>
    </citation>
    <scope>NUCLEOTIDE SEQUENCE [LARGE SCALE GENOMIC DNA]</scope>
    <source>
        <strain evidence="2 3">NBC_00206</strain>
    </source>
</reference>
<dbReference type="InterPro" id="IPR036249">
    <property type="entry name" value="Thioredoxin-like_sf"/>
</dbReference>